<reference evidence="1" key="1">
    <citation type="submission" date="2021-03" db="EMBL/GenBank/DDBJ databases">
        <title>Genomic Encyclopedia of Type Strains, Phase IV (KMG-IV): sequencing the most valuable type-strain genomes for metagenomic binning, comparative biology and taxonomic classification.</title>
        <authorList>
            <person name="Goeker M."/>
        </authorList>
    </citation>
    <scope>NUCLEOTIDE SEQUENCE</scope>
    <source>
        <strain evidence="1">DSM 18131</strain>
    </source>
</reference>
<name>A0ACC5T1J5_ENSAD</name>
<proteinExistence type="predicted"/>
<keyword evidence="2" id="KW-1185">Reference proteome</keyword>
<dbReference type="EMBL" id="JAGGJR010000007">
    <property type="protein sequence ID" value="MBP1874514.1"/>
    <property type="molecule type" value="Genomic_DNA"/>
</dbReference>
<protein>
    <submittedName>
        <fullName evidence="1">CubicO group peptidase (Beta-lactamase class C family)</fullName>
    </submittedName>
</protein>
<organism evidence="1 2">
    <name type="scientific">Ensifer adhaerens</name>
    <name type="common">Sinorhizobium morelense</name>
    <dbReference type="NCBI Taxonomy" id="106592"/>
    <lineage>
        <taxon>Bacteria</taxon>
        <taxon>Pseudomonadati</taxon>
        <taxon>Pseudomonadota</taxon>
        <taxon>Alphaproteobacteria</taxon>
        <taxon>Hyphomicrobiales</taxon>
        <taxon>Rhizobiaceae</taxon>
        <taxon>Sinorhizobium/Ensifer group</taxon>
        <taxon>Ensifer</taxon>
    </lineage>
</organism>
<evidence type="ECO:0000313" key="1">
    <source>
        <dbReference type="EMBL" id="MBP1874514.1"/>
    </source>
</evidence>
<accession>A0ACC5T1J5</accession>
<evidence type="ECO:0000313" key="2">
    <source>
        <dbReference type="Proteomes" id="UP000823773"/>
    </source>
</evidence>
<gene>
    <name evidence="1" type="ORF">J2Z19_004240</name>
</gene>
<dbReference type="Proteomes" id="UP000823773">
    <property type="component" value="Unassembled WGS sequence"/>
</dbReference>
<comment type="caution">
    <text evidence="1">The sequence shown here is derived from an EMBL/GenBank/DDBJ whole genome shotgun (WGS) entry which is preliminary data.</text>
</comment>
<sequence>MSLHLKSAALVSALLAFPALADDHGQSALKAQLDPVIDRAIAEKRIVGTVVLVARDGELVYARAAGIADREANRAAHQNDIFRFASVTKPLVTVTAMRLVEQGRIKLDDPVSKWLPDFRPNFEGNEAPILVRHLLNHTAGLEYGFFQPPGGSYAKAGVSDGLDLSGITLDENLKRIATVPLASRPGETWRYSVAIDVLGAVIEKATGKTLDKAVDELVVTPLALADTGFSVKQTDRLTAAYFDGSPAPVRMEGNAAVPIGEGKVLFSPDRILDAHAFPSGGAGMAGTANDLLTFLETIRKGGGPLLSPETVSTMMQDHTGPKAETQGPGWGFGYGWAVLVDPAAAGTPQSKGTIQWGGAYGHNWFVDPVENITVVALTNTAFEGMWGQFTRDVRDAVYAKP</sequence>